<feature type="signal peptide" evidence="2">
    <location>
        <begin position="1"/>
        <end position="20"/>
    </location>
</feature>
<dbReference type="RefSeq" id="WP_012319485.1">
    <property type="nucleotide sequence ID" value="NZ_CP003811.1"/>
</dbReference>
<keyword evidence="4" id="KW-1185">Reference proteome</keyword>
<keyword evidence="1" id="KW-0175">Coiled coil</keyword>
<dbReference type="Proteomes" id="UP000029492">
    <property type="component" value="Chromosome"/>
</dbReference>
<dbReference type="AlphaFoldDB" id="A0A089NXW8"/>
<gene>
    <name evidence="3" type="ORF">MOC_2928</name>
</gene>
<dbReference type="EMBL" id="CP003811">
    <property type="protein sequence ID" value="AIQ90683.1"/>
    <property type="molecule type" value="Genomic_DNA"/>
</dbReference>
<feature type="chain" id="PRO_5001848116" evidence="2">
    <location>
        <begin position="21"/>
        <end position="313"/>
    </location>
</feature>
<keyword evidence="2" id="KW-0732">Signal</keyword>
<feature type="coiled-coil region" evidence="1">
    <location>
        <begin position="124"/>
        <end position="151"/>
    </location>
</feature>
<dbReference type="eggNOG" id="ENOG5030SPH">
    <property type="taxonomic scope" value="Bacteria"/>
</dbReference>
<evidence type="ECO:0000256" key="1">
    <source>
        <dbReference type="SAM" id="Coils"/>
    </source>
</evidence>
<dbReference type="KEGG" id="mor:MOC_2928"/>
<dbReference type="HOGENOM" id="CLU_887985_0_0_5"/>
<sequence length="313" mass="34182">MITLLLLAITVAAIAASAAAAVSRPLDEPLPVEASLPAAALGLSWRRLRQVQTRNGTKVLWAGEGDEERYSRAYNVARDALRGVGFSWGTAEREGGRVVPLCWEDPAAAPEALDAALVAADEALARDDLRLARVEQMRREARENSARLVADDSRAALAALRESLDKLHWAWPKKKRAIAEELLREPMELDDVPRVAVAEIAVKLTAQVAEAVAAVRARVAADPVNDWLERARDPEVRLAVHVGLKILSEMDEDRATLDNGYGWGRSHSHAGHVLANLPELSIIEASQGLAAVWRHRKQLRPEIRQSIFGSAEA</sequence>
<accession>A0A089NXW8</accession>
<dbReference type="STRING" id="693986.MOC_2928"/>
<evidence type="ECO:0000256" key="2">
    <source>
        <dbReference type="SAM" id="SignalP"/>
    </source>
</evidence>
<protein>
    <submittedName>
        <fullName evidence="3">Protein of unassigned function</fullName>
    </submittedName>
</protein>
<evidence type="ECO:0000313" key="4">
    <source>
        <dbReference type="Proteomes" id="UP000029492"/>
    </source>
</evidence>
<dbReference type="GeneID" id="6138561"/>
<evidence type="ECO:0000313" key="3">
    <source>
        <dbReference type="EMBL" id="AIQ90683.1"/>
    </source>
</evidence>
<organism evidence="3 4">
    <name type="scientific">Methylobacterium oryzae CBMB20</name>
    <dbReference type="NCBI Taxonomy" id="693986"/>
    <lineage>
        <taxon>Bacteria</taxon>
        <taxon>Pseudomonadati</taxon>
        <taxon>Pseudomonadota</taxon>
        <taxon>Alphaproteobacteria</taxon>
        <taxon>Hyphomicrobiales</taxon>
        <taxon>Methylobacteriaceae</taxon>
        <taxon>Methylobacterium</taxon>
    </lineage>
</organism>
<reference evidence="3 4" key="1">
    <citation type="journal article" date="2014" name="PLoS ONE">
        <title>Genome Information of Methylobacterium oryzae, a Plant-Probiotic Methylotroph in the Phyllosphere.</title>
        <authorList>
            <person name="Kwak M.J."/>
            <person name="Jeong H."/>
            <person name="Madhaiyan M."/>
            <person name="Lee Y."/>
            <person name="Sa T.M."/>
            <person name="Oh T.K."/>
            <person name="Kim J.F."/>
        </authorList>
    </citation>
    <scope>NUCLEOTIDE SEQUENCE [LARGE SCALE GENOMIC DNA]</scope>
    <source>
        <strain evidence="3 4">CBMB20</strain>
    </source>
</reference>
<proteinExistence type="predicted"/>
<name>A0A089NXW8_9HYPH</name>